<keyword evidence="4" id="KW-1185">Reference proteome</keyword>
<name>D2R3M8_PIRSD</name>
<dbReference type="EMBL" id="CP001848">
    <property type="protein sequence ID" value="ADB16982.1"/>
    <property type="molecule type" value="Genomic_DNA"/>
</dbReference>
<dbReference type="STRING" id="530564.Psta_2312"/>
<dbReference type="Proteomes" id="UP000001887">
    <property type="component" value="Chromosome"/>
</dbReference>
<proteinExistence type="predicted"/>
<dbReference type="KEGG" id="psl:Psta_2312"/>
<dbReference type="Gene3D" id="2.60.120.560">
    <property type="entry name" value="Exo-inulinase, domain 1"/>
    <property type="match status" value="1"/>
</dbReference>
<feature type="domain" description="3-keto-alpha-glucoside-1,2-lyase/3-keto-2-hydroxy-glucal hydratase" evidence="2">
    <location>
        <begin position="52"/>
        <end position="238"/>
    </location>
</feature>
<evidence type="ECO:0000256" key="1">
    <source>
        <dbReference type="SAM" id="MobiDB-lite"/>
    </source>
</evidence>
<feature type="compositionally biased region" description="Basic and acidic residues" evidence="1">
    <location>
        <begin position="252"/>
        <end position="276"/>
    </location>
</feature>
<dbReference type="HOGENOM" id="CLU_067540_0_0_0"/>
<dbReference type="AlphaFoldDB" id="D2R3M8"/>
<dbReference type="GO" id="GO:0016787">
    <property type="term" value="F:hydrolase activity"/>
    <property type="evidence" value="ECO:0007669"/>
    <property type="project" value="InterPro"/>
</dbReference>
<protein>
    <recommendedName>
        <fullName evidence="2">3-keto-alpha-glucoside-1,2-lyase/3-keto-2-hydroxy-glucal hydratase domain-containing protein</fullName>
    </recommendedName>
</protein>
<sequence length="276" mass="30444" precursor="true">MKRTRIWIAGGLVLGISALAQAWWVDEYKSGIVWPTPPVVTPGEAGKAPSDAIVLFDGTNLDAFEGGDKWVIENGEATVAKGGITTKEKFGSCQLHVEFASPAEVKGKGQGRGNSGIYLMGRYEVQVLDSFENETYVDGQCASIYKQQPPMVNACRKPGEWQTLDIIFTAPAFNDDGTVKSPAFVTVLHNGIVVHNHFELLGGTSYVEAPRYTKHPEREPISLQFHGNPVKYRNIWLRENITPLVGTPPMTKTEEPKSEEKSEKQDEAKPEEAKKE</sequence>
<evidence type="ECO:0000313" key="4">
    <source>
        <dbReference type="Proteomes" id="UP000001887"/>
    </source>
</evidence>
<dbReference type="eggNOG" id="COG2010">
    <property type="taxonomic scope" value="Bacteria"/>
</dbReference>
<reference evidence="3 4" key="1">
    <citation type="journal article" date="2009" name="Stand. Genomic Sci.">
        <title>Complete genome sequence of Pirellula staleyi type strain (ATCC 27377).</title>
        <authorList>
            <person name="Clum A."/>
            <person name="Tindall B.J."/>
            <person name="Sikorski J."/>
            <person name="Ivanova N."/>
            <person name="Mavrommatis K."/>
            <person name="Lucas S."/>
            <person name="Glavina del Rio T."/>
            <person name="Nolan M."/>
            <person name="Chen F."/>
            <person name="Tice H."/>
            <person name="Pitluck S."/>
            <person name="Cheng J.F."/>
            <person name="Chertkov O."/>
            <person name="Brettin T."/>
            <person name="Han C."/>
            <person name="Detter J.C."/>
            <person name="Kuske C."/>
            <person name="Bruce D."/>
            <person name="Goodwin L."/>
            <person name="Ovchinikova G."/>
            <person name="Pati A."/>
            <person name="Mikhailova N."/>
            <person name="Chen A."/>
            <person name="Palaniappan K."/>
            <person name="Land M."/>
            <person name="Hauser L."/>
            <person name="Chang Y.J."/>
            <person name="Jeffries C.D."/>
            <person name="Chain P."/>
            <person name="Rohde M."/>
            <person name="Goker M."/>
            <person name="Bristow J."/>
            <person name="Eisen J.A."/>
            <person name="Markowitz V."/>
            <person name="Hugenholtz P."/>
            <person name="Kyrpides N.C."/>
            <person name="Klenk H.P."/>
            <person name="Lapidus A."/>
        </authorList>
    </citation>
    <scope>NUCLEOTIDE SEQUENCE [LARGE SCALE GENOMIC DNA]</scope>
    <source>
        <strain evidence="4">ATCC 27377 / DSM 6068 / ICPB 4128</strain>
    </source>
</reference>
<dbReference type="Pfam" id="PF06439">
    <property type="entry name" value="3keto-disac_hyd"/>
    <property type="match status" value="1"/>
</dbReference>
<gene>
    <name evidence="3" type="ordered locus">Psta_2312</name>
</gene>
<evidence type="ECO:0000313" key="3">
    <source>
        <dbReference type="EMBL" id="ADB16982.1"/>
    </source>
</evidence>
<evidence type="ECO:0000259" key="2">
    <source>
        <dbReference type="Pfam" id="PF06439"/>
    </source>
</evidence>
<feature type="region of interest" description="Disordered" evidence="1">
    <location>
        <begin position="243"/>
        <end position="276"/>
    </location>
</feature>
<organism evidence="3 4">
    <name type="scientific">Pirellula staleyi (strain ATCC 27377 / DSM 6068 / ICPB 4128)</name>
    <name type="common">Pirella staleyi</name>
    <dbReference type="NCBI Taxonomy" id="530564"/>
    <lineage>
        <taxon>Bacteria</taxon>
        <taxon>Pseudomonadati</taxon>
        <taxon>Planctomycetota</taxon>
        <taxon>Planctomycetia</taxon>
        <taxon>Pirellulales</taxon>
        <taxon>Pirellulaceae</taxon>
        <taxon>Pirellula</taxon>
    </lineage>
</organism>
<accession>D2R3M8</accession>
<dbReference type="OrthoDB" id="176168at2"/>
<dbReference type="InterPro" id="IPR010496">
    <property type="entry name" value="AL/BT2_dom"/>
</dbReference>